<dbReference type="Proteomes" id="UP001142393">
    <property type="component" value="Unassembled WGS sequence"/>
</dbReference>
<dbReference type="EMBL" id="JANVFU010000015">
    <property type="protein sequence ID" value="KAJ3740272.1"/>
    <property type="molecule type" value="Genomic_DNA"/>
</dbReference>
<evidence type="ECO:0008006" key="3">
    <source>
        <dbReference type="Google" id="ProtNLM"/>
    </source>
</evidence>
<reference evidence="1 2" key="1">
    <citation type="journal article" date="2023" name="Proc. Natl. Acad. Sci. U.S.A.">
        <title>A global phylogenomic analysis of the shiitake genus Lentinula.</title>
        <authorList>
            <person name="Sierra-Patev S."/>
            <person name="Min B."/>
            <person name="Naranjo-Ortiz M."/>
            <person name="Looney B."/>
            <person name="Konkel Z."/>
            <person name="Slot J.C."/>
            <person name="Sakamoto Y."/>
            <person name="Steenwyk J.L."/>
            <person name="Rokas A."/>
            <person name="Carro J."/>
            <person name="Camarero S."/>
            <person name="Ferreira P."/>
            <person name="Molpeceres G."/>
            <person name="Ruiz-Duenas F.J."/>
            <person name="Serrano A."/>
            <person name="Henrissat B."/>
            <person name="Drula E."/>
            <person name="Hughes K.W."/>
            <person name="Mata J.L."/>
            <person name="Ishikawa N.K."/>
            <person name="Vargas-Isla R."/>
            <person name="Ushijima S."/>
            <person name="Smith C.A."/>
            <person name="Donoghue J."/>
            <person name="Ahrendt S."/>
            <person name="Andreopoulos W."/>
            <person name="He G."/>
            <person name="LaButti K."/>
            <person name="Lipzen A."/>
            <person name="Ng V."/>
            <person name="Riley R."/>
            <person name="Sandor L."/>
            <person name="Barry K."/>
            <person name="Martinez A.T."/>
            <person name="Xiao Y."/>
            <person name="Gibbons J.G."/>
            <person name="Terashima K."/>
            <person name="Grigoriev I.V."/>
            <person name="Hibbett D."/>
        </authorList>
    </citation>
    <scope>NUCLEOTIDE SEQUENCE [LARGE SCALE GENOMIC DNA]</scope>
    <source>
        <strain evidence="1 2">TFB7810</strain>
    </source>
</reference>
<dbReference type="AlphaFoldDB" id="A0A9W8TTT5"/>
<proteinExistence type="predicted"/>
<keyword evidence="2" id="KW-1185">Reference proteome</keyword>
<accession>A0A9W8TTT5</accession>
<sequence length="130" mass="14705">MNQQPSNAPVKSLKIWQQNLNKSAQAQFNMVFNTDKSYDILALQEPNIDKYGNTKSISRFYSVYPATHLDSEEMKKKTRAVILVSTRLSTGSWTAIPIQHPDITAIQLTGAYGTLRVFNLYVDGRHDEAL</sequence>
<dbReference type="SUPFAM" id="SSF56219">
    <property type="entry name" value="DNase I-like"/>
    <property type="match status" value="1"/>
</dbReference>
<gene>
    <name evidence="1" type="ORF">DFH05DRAFT_1406187</name>
</gene>
<comment type="caution">
    <text evidence="1">The sequence shown here is derived from an EMBL/GenBank/DDBJ whole genome shotgun (WGS) entry which is preliminary data.</text>
</comment>
<organism evidence="1 2">
    <name type="scientific">Lentinula detonsa</name>
    <dbReference type="NCBI Taxonomy" id="2804962"/>
    <lineage>
        <taxon>Eukaryota</taxon>
        <taxon>Fungi</taxon>
        <taxon>Dikarya</taxon>
        <taxon>Basidiomycota</taxon>
        <taxon>Agaricomycotina</taxon>
        <taxon>Agaricomycetes</taxon>
        <taxon>Agaricomycetidae</taxon>
        <taxon>Agaricales</taxon>
        <taxon>Marasmiineae</taxon>
        <taxon>Omphalotaceae</taxon>
        <taxon>Lentinula</taxon>
    </lineage>
</organism>
<evidence type="ECO:0000313" key="2">
    <source>
        <dbReference type="Proteomes" id="UP001142393"/>
    </source>
</evidence>
<dbReference type="Gene3D" id="3.60.10.10">
    <property type="entry name" value="Endonuclease/exonuclease/phosphatase"/>
    <property type="match status" value="1"/>
</dbReference>
<name>A0A9W8TTT5_9AGAR</name>
<evidence type="ECO:0000313" key="1">
    <source>
        <dbReference type="EMBL" id="KAJ3740272.1"/>
    </source>
</evidence>
<dbReference type="InterPro" id="IPR036691">
    <property type="entry name" value="Endo/exonu/phosph_ase_sf"/>
</dbReference>
<protein>
    <recommendedName>
        <fullName evidence="3">Endonuclease/exonuclease/phosphatase domain-containing protein</fullName>
    </recommendedName>
</protein>
<feature type="non-terminal residue" evidence="1">
    <location>
        <position position="130"/>
    </location>
</feature>